<feature type="region of interest" description="Disordered" evidence="1">
    <location>
        <begin position="428"/>
        <end position="465"/>
    </location>
</feature>
<protein>
    <recommendedName>
        <fullName evidence="3">Protein kinase domain-containing protein</fullName>
    </recommendedName>
</protein>
<organism evidence="2">
    <name type="scientific">Cyclophora tenuis</name>
    <name type="common">Marine diatom</name>
    <dbReference type="NCBI Taxonomy" id="216820"/>
    <lineage>
        <taxon>Eukaryota</taxon>
        <taxon>Sar</taxon>
        <taxon>Stramenopiles</taxon>
        <taxon>Ochrophyta</taxon>
        <taxon>Bacillariophyta</taxon>
        <taxon>Fragilariophyceae</taxon>
        <taxon>Fragilariophycidae</taxon>
        <taxon>Cyclophorales</taxon>
        <taxon>Cyclophoraceae</taxon>
        <taxon>Cyclophora</taxon>
    </lineage>
</organism>
<name>A0A7S1GLQ8_CYCTE</name>
<feature type="compositionally biased region" description="Low complexity" evidence="1">
    <location>
        <begin position="216"/>
        <end position="226"/>
    </location>
</feature>
<dbReference type="EMBL" id="HBFW01012200">
    <property type="protein sequence ID" value="CAD8936789.1"/>
    <property type="molecule type" value="Transcribed_RNA"/>
</dbReference>
<feature type="compositionally biased region" description="Polar residues" evidence="1">
    <location>
        <begin position="248"/>
        <end position="274"/>
    </location>
</feature>
<proteinExistence type="predicted"/>
<feature type="compositionally biased region" description="Low complexity" evidence="1">
    <location>
        <begin position="634"/>
        <end position="645"/>
    </location>
</feature>
<gene>
    <name evidence="2" type="ORF">CTEN0397_LOCUS7836</name>
</gene>
<accession>A0A7S1GLQ8</accession>
<feature type="compositionally biased region" description="Polar residues" evidence="1">
    <location>
        <begin position="455"/>
        <end position="465"/>
    </location>
</feature>
<dbReference type="AlphaFoldDB" id="A0A7S1GLQ8"/>
<reference evidence="2" key="1">
    <citation type="submission" date="2021-01" db="EMBL/GenBank/DDBJ databases">
        <authorList>
            <person name="Corre E."/>
            <person name="Pelletier E."/>
            <person name="Niang G."/>
            <person name="Scheremetjew M."/>
            <person name="Finn R."/>
            <person name="Kale V."/>
            <person name="Holt S."/>
            <person name="Cochrane G."/>
            <person name="Meng A."/>
            <person name="Brown T."/>
            <person name="Cohen L."/>
        </authorList>
    </citation>
    <scope>NUCLEOTIDE SEQUENCE</scope>
    <source>
        <strain evidence="2">ECT3854</strain>
    </source>
</reference>
<feature type="compositionally biased region" description="Low complexity" evidence="1">
    <location>
        <begin position="428"/>
        <end position="443"/>
    </location>
</feature>
<dbReference type="Gene3D" id="1.10.510.10">
    <property type="entry name" value="Transferase(Phosphotransferase) domain 1"/>
    <property type="match status" value="1"/>
</dbReference>
<feature type="region of interest" description="Disordered" evidence="1">
    <location>
        <begin position="629"/>
        <end position="664"/>
    </location>
</feature>
<sequence length="664" mass="71831">MIGVLPDWMLDQGSKSNKYFVKQFHRLSDLQKAPTNPPRTPSPSAGGTASPSPPRPSWRIKTQQEYIQSLSPNEIHKKGGLAKLEKQPTNRYFKRKKLSDIVMLHGHANDDKEQLGLFVHFLLGILDPDPWKRWTALQASQHPFITGSSSHRRRTEERRSREFDIYWVPPWDPSICRRKLLNVQKTREKQQAMRRNFHRSSEESPDKFRRDLMSPAAAGSGSTSTSRVTAMTDAMSLSRHSNSHSERTSPPSSLGVSTSNSTAQSSLPAPHNLTGSLGSVIAMHQADPSSGVSLPPTNPPTNYLVPSSSSYDIVPPTDRISSSMMASSAIHGVSFGEAPPAVGPGAQSFSGVSYEGVQVPIDADFGYALQRPGVVPGSGIDPSGSYSSLTQQVSAVAFSPHHHLPPRRASGVPNVSGPATRNAALMRAAASTGGASLPSSSAAGRRRQMGLVPQSPRQYISSTATASIQEDSADFARSSVSTSLLAQQMEEAGAASQSVAASMGVHDMMITEGTLEAQIQQQQMMHAGYVNQNMYGLAPPSTGGYYTYVSANGTPIMTAVPPSNGMMPAAMPPATMNHLTGSYEHMSYAMGSLGGAYPPPAMHSMPHSGMYPPAYRIDQHLLEDLDHHQHHLHQTQQQQPQQQQHRIGRQNASGIPPQYRGMSM</sequence>
<evidence type="ECO:0000313" key="2">
    <source>
        <dbReference type="EMBL" id="CAD8936789.1"/>
    </source>
</evidence>
<evidence type="ECO:0008006" key="3">
    <source>
        <dbReference type="Google" id="ProtNLM"/>
    </source>
</evidence>
<feature type="region of interest" description="Disordered" evidence="1">
    <location>
        <begin position="28"/>
        <end position="58"/>
    </location>
</feature>
<evidence type="ECO:0000256" key="1">
    <source>
        <dbReference type="SAM" id="MobiDB-lite"/>
    </source>
</evidence>
<feature type="compositionally biased region" description="Basic and acidic residues" evidence="1">
    <location>
        <begin position="199"/>
        <end position="212"/>
    </location>
</feature>
<feature type="region of interest" description="Disordered" evidence="1">
    <location>
        <begin position="186"/>
        <end position="274"/>
    </location>
</feature>